<dbReference type="RefSeq" id="WP_182872480.1">
    <property type="nucleotide sequence ID" value="NZ_AP022639.1"/>
</dbReference>
<evidence type="ECO:0000313" key="2">
    <source>
        <dbReference type="EMBL" id="BCE79504.1"/>
    </source>
</evidence>
<name>A0A809YBC0_9BRAD</name>
<dbReference type="EMBL" id="AP023093">
    <property type="protein sequence ID" value="BCE35900.1"/>
    <property type="molecule type" value="Genomic_DNA"/>
</dbReference>
<gene>
    <name evidence="1" type="ORF">XF3B_09310</name>
    <name evidence="2" type="ORF">XF9B_09250</name>
</gene>
<reference evidence="2" key="2">
    <citation type="submission" date="2020-05" db="EMBL/GenBank/DDBJ databases">
        <title>Complete genome sequence of Bradyrhizobium diazoefficiens XF9 isolated from soybean nodule.</title>
        <authorList>
            <person name="Noda R."/>
            <person name="Kakizaki K."/>
            <person name="Minamisawa K."/>
        </authorList>
    </citation>
    <scope>NUCLEOTIDE SEQUENCE</scope>
    <source>
        <strain evidence="2">XF9</strain>
    </source>
</reference>
<evidence type="ECO:0000313" key="1">
    <source>
        <dbReference type="EMBL" id="BCE35900.1"/>
    </source>
</evidence>
<reference evidence="1" key="1">
    <citation type="submission" date="2020-05" db="EMBL/GenBank/DDBJ databases">
        <title>Complete genome sequence of Bradyrhizobium diazoefficiens XF3 isolated from soybean nodule.</title>
        <authorList>
            <person name="Noda R."/>
            <person name="Kakizaki K."/>
            <person name="Minamisawa K."/>
        </authorList>
    </citation>
    <scope>NUCLEOTIDE SEQUENCE</scope>
    <source>
        <strain evidence="1">XF3</strain>
    </source>
</reference>
<accession>A0A809YBC0</accession>
<proteinExistence type="predicted"/>
<sequence>MNMFIATTALTAAPSVPCVSGEADLIFVAIEDHKRANAEYAEATKEVFEDTLSPDPVKEEHFGDLERSACWNLSNTVPTTLAGLLALLTYVVDVGDGKYSSSGRPDNAFGEEELRNVINCAQDFLTTHLTSAA</sequence>
<organism evidence="1">
    <name type="scientific">Bradyrhizobium diazoefficiens</name>
    <dbReference type="NCBI Taxonomy" id="1355477"/>
    <lineage>
        <taxon>Bacteria</taxon>
        <taxon>Pseudomonadati</taxon>
        <taxon>Pseudomonadota</taxon>
        <taxon>Alphaproteobacteria</taxon>
        <taxon>Hyphomicrobiales</taxon>
        <taxon>Nitrobacteraceae</taxon>
        <taxon>Bradyrhizobium</taxon>
    </lineage>
</organism>
<dbReference type="EMBL" id="AP023098">
    <property type="protein sequence ID" value="BCE79504.1"/>
    <property type="molecule type" value="Genomic_DNA"/>
</dbReference>
<dbReference type="AlphaFoldDB" id="A0A809YBC0"/>
<protein>
    <submittedName>
        <fullName evidence="1">Uncharacterized protein</fullName>
    </submittedName>
</protein>